<dbReference type="SUPFAM" id="SSF111369">
    <property type="entry name" value="HlyD-like secretion proteins"/>
    <property type="match status" value="1"/>
</dbReference>
<dbReference type="PANTHER" id="PTHR30469">
    <property type="entry name" value="MULTIDRUG RESISTANCE PROTEIN MDTA"/>
    <property type="match status" value="1"/>
</dbReference>
<evidence type="ECO:0000259" key="3">
    <source>
        <dbReference type="Pfam" id="PF25967"/>
    </source>
</evidence>
<keyword evidence="2" id="KW-0812">Transmembrane</keyword>
<feature type="domain" description="Multidrug resistance protein MdtA-like C-terminal permuted SH3" evidence="3">
    <location>
        <begin position="356"/>
        <end position="409"/>
    </location>
</feature>
<dbReference type="OrthoDB" id="9806939at2"/>
<dbReference type="RefSeq" id="WP_078476939.1">
    <property type="nucleotide sequence ID" value="NZ_MPRK01000096.1"/>
</dbReference>
<dbReference type="Pfam" id="PF25967">
    <property type="entry name" value="RND-MFP_C"/>
    <property type="match status" value="1"/>
</dbReference>
<dbReference type="Gene3D" id="2.40.30.170">
    <property type="match status" value="1"/>
</dbReference>
<proteinExistence type="inferred from homology"/>
<protein>
    <submittedName>
        <fullName evidence="4">Efflux transporter periplasmic adaptor subunit</fullName>
    </submittedName>
</protein>
<dbReference type="NCBIfam" id="TIGR01730">
    <property type="entry name" value="RND_mfp"/>
    <property type="match status" value="1"/>
</dbReference>
<dbReference type="Gene3D" id="1.10.287.470">
    <property type="entry name" value="Helix hairpin bin"/>
    <property type="match status" value="1"/>
</dbReference>
<accession>A0A1T2L5A1</accession>
<evidence type="ECO:0000313" key="5">
    <source>
        <dbReference type="Proteomes" id="UP000190198"/>
    </source>
</evidence>
<reference evidence="4 5" key="1">
    <citation type="submission" date="2016-11" db="EMBL/GenBank/DDBJ databases">
        <title>Mixed transmission modes and dynamic genome evolution in an obligate animal-bacterial symbiosis.</title>
        <authorList>
            <person name="Russell S.L."/>
            <person name="Corbett-Detig R.B."/>
            <person name="Cavanaugh C.M."/>
        </authorList>
    </citation>
    <scope>NUCLEOTIDE SEQUENCE [LARGE SCALE GENOMIC DNA]</scope>
    <source>
        <strain evidence="4">Sp-SM6</strain>
    </source>
</reference>
<evidence type="ECO:0000313" key="4">
    <source>
        <dbReference type="EMBL" id="OOZ40241.1"/>
    </source>
</evidence>
<comment type="caution">
    <text evidence="4">The sequence shown here is derived from an EMBL/GenBank/DDBJ whole genome shotgun (WGS) entry which is preliminary data.</text>
</comment>
<dbReference type="GO" id="GO:0015562">
    <property type="term" value="F:efflux transmembrane transporter activity"/>
    <property type="evidence" value="ECO:0007669"/>
    <property type="project" value="TreeGrafter"/>
</dbReference>
<comment type="similarity">
    <text evidence="1">Belongs to the membrane fusion protein (MFP) (TC 8.A.1) family.</text>
</comment>
<evidence type="ECO:0000256" key="1">
    <source>
        <dbReference type="ARBA" id="ARBA00009477"/>
    </source>
</evidence>
<evidence type="ECO:0000256" key="2">
    <source>
        <dbReference type="SAM" id="Phobius"/>
    </source>
</evidence>
<organism evidence="4 5">
    <name type="scientific">Solemya elarraichensis gill symbiont</name>
    <dbReference type="NCBI Taxonomy" id="1918949"/>
    <lineage>
        <taxon>Bacteria</taxon>
        <taxon>Pseudomonadati</taxon>
        <taxon>Pseudomonadota</taxon>
        <taxon>Gammaproteobacteria</taxon>
        <taxon>sulfur-oxidizing symbionts</taxon>
    </lineage>
</organism>
<dbReference type="EMBL" id="MPRK01000096">
    <property type="protein sequence ID" value="OOZ40241.1"/>
    <property type="molecule type" value="Genomic_DNA"/>
</dbReference>
<dbReference type="InterPro" id="IPR058627">
    <property type="entry name" value="MdtA-like_C"/>
</dbReference>
<gene>
    <name evidence="4" type="ORF">BOW52_06175</name>
</gene>
<dbReference type="Proteomes" id="UP000190198">
    <property type="component" value="Unassembled WGS sequence"/>
</dbReference>
<feature type="transmembrane region" description="Helical" evidence="2">
    <location>
        <begin position="7"/>
        <end position="26"/>
    </location>
</feature>
<sequence length="437" mass="48300">MSKASRLKPLWIIPPIVIGVLVLMYMNAGKKTPIQIENAEVSRVVRTIKVPQVDLQPVTEGYGVVQPAKIWSAVAQVTGRVIEMHPRLRDGEIIAAGTPLFRIDPVDYELALAQLKAELAEIEVQQNNTKDLLVIEQRNLELAGREADRLKKLAEVGTTSGSDTDQAERTMLNSRTSVQNLQNSLALLPTQRKVIEAKLAQAERDLENTSIKAPFNLRIANLSIETDQFVTTGQTLFQGDSVDRSEIVAQVAMSSLRHLFFGRGADGPNTEQLGAGFAEYVDFRPVIQMDMGGDVAEWDAEFVRFTDSIDSQTRTIGIVVALDKPFEKVIPGHRPPLSKGMFVKVLLRGRIQPRQIVIPRSAVRDGKVLIVNSEQRLVIKDVEFLYHQDDLSVIQSGIEAGQQLVVSDLIPAVEGMLLQPQHDQAVENKLLRSAGAE</sequence>
<dbReference type="Gene3D" id="2.40.50.100">
    <property type="match status" value="1"/>
</dbReference>
<keyword evidence="2" id="KW-0472">Membrane</keyword>
<name>A0A1T2L5A1_9GAMM</name>
<dbReference type="PANTHER" id="PTHR30469:SF15">
    <property type="entry name" value="HLYD FAMILY OF SECRETION PROTEINS"/>
    <property type="match status" value="1"/>
</dbReference>
<dbReference type="InterPro" id="IPR006143">
    <property type="entry name" value="RND_pump_MFP"/>
</dbReference>
<keyword evidence="5" id="KW-1185">Reference proteome</keyword>
<dbReference type="Gene3D" id="2.40.420.20">
    <property type="match status" value="1"/>
</dbReference>
<keyword evidence="2" id="KW-1133">Transmembrane helix</keyword>
<dbReference type="GO" id="GO:1990281">
    <property type="term" value="C:efflux pump complex"/>
    <property type="evidence" value="ECO:0007669"/>
    <property type="project" value="TreeGrafter"/>
</dbReference>
<dbReference type="AlphaFoldDB" id="A0A1T2L5A1"/>